<name>A0A5K3EIA4_MESCO</name>
<evidence type="ECO:0000313" key="1">
    <source>
        <dbReference type="WBParaSite" id="MCU_000496-RA"/>
    </source>
</evidence>
<proteinExistence type="predicted"/>
<dbReference type="WBParaSite" id="MCU_000496-RA">
    <property type="protein sequence ID" value="MCU_000496-RA"/>
    <property type="gene ID" value="MCU_000496"/>
</dbReference>
<dbReference type="AlphaFoldDB" id="A0A5K3EIA4"/>
<protein>
    <submittedName>
        <fullName evidence="1">Ovule protein</fullName>
    </submittedName>
</protein>
<accession>A0A5K3EIA4</accession>
<reference evidence="1" key="1">
    <citation type="submission" date="2019-11" db="UniProtKB">
        <authorList>
            <consortium name="WormBaseParasite"/>
        </authorList>
    </citation>
    <scope>IDENTIFICATION</scope>
</reference>
<sequence length="80" mass="9037">DVCLLHPQYIVNSTFVLNQCICFSNFTLSCPFLVLQNYVLLCIHVFLPGFYDLHLLTLSKLSACILINSVSQQQLDSLVT</sequence>
<organism evidence="1">
    <name type="scientific">Mesocestoides corti</name>
    <name type="common">Flatworm</name>
    <dbReference type="NCBI Taxonomy" id="53468"/>
    <lineage>
        <taxon>Eukaryota</taxon>
        <taxon>Metazoa</taxon>
        <taxon>Spiralia</taxon>
        <taxon>Lophotrochozoa</taxon>
        <taxon>Platyhelminthes</taxon>
        <taxon>Cestoda</taxon>
        <taxon>Eucestoda</taxon>
        <taxon>Cyclophyllidea</taxon>
        <taxon>Mesocestoididae</taxon>
        <taxon>Mesocestoides</taxon>
    </lineage>
</organism>